<evidence type="ECO:0008006" key="3">
    <source>
        <dbReference type="Google" id="ProtNLM"/>
    </source>
</evidence>
<dbReference type="Proteomes" id="UP000095342">
    <property type="component" value="Chromosome"/>
</dbReference>
<dbReference type="RefSeq" id="WP_070072349.1">
    <property type="nucleotide sequence ID" value="NZ_CP017448.1"/>
</dbReference>
<dbReference type="KEGG" id="aaeo:BJI67_06545"/>
<gene>
    <name evidence="1" type="ORF">BJI67_06545</name>
</gene>
<dbReference type="EMBL" id="CP017448">
    <property type="protein sequence ID" value="AOV16765.1"/>
    <property type="molecule type" value="Genomic_DNA"/>
</dbReference>
<keyword evidence="2" id="KW-1185">Reference proteome</keyword>
<dbReference type="Pfam" id="PF12686">
    <property type="entry name" value="DUF3800"/>
    <property type="match status" value="1"/>
</dbReference>
<protein>
    <recommendedName>
        <fullName evidence="3">DUF3800 domain-containing protein</fullName>
    </recommendedName>
</protein>
<accession>A0A1D8K708</accession>
<proteinExistence type="predicted"/>
<dbReference type="AlphaFoldDB" id="A0A1D8K708"/>
<sequence length="233" mass="27365">MNETYNIYCDESCHLENDHQPVMLLGAIWCPVGEVARLSKEVQDMKARHNAAGELKWSKVSKARLNFYLELVDWFLAEVPLHFRGLVVLHKERLNHALFNEGSHDDFYYKMYFSLLSKILSPDQRYNIYLDIKDTRSRLKLRKLGEVLCNDKYDFTSQMIGHLQNIRSHESYLLQVCDFLLGAVSYRHRGLEGNPAKVAVIQHLEKRLGRQLLYSTPLREEKFNLFLFTPREA</sequence>
<name>A0A1D8K708_9GAMM</name>
<evidence type="ECO:0000313" key="1">
    <source>
        <dbReference type="EMBL" id="AOV16765.1"/>
    </source>
</evidence>
<organism evidence="1 2">
    <name type="scientific">Acidihalobacter aeolianus</name>
    <dbReference type="NCBI Taxonomy" id="2792603"/>
    <lineage>
        <taxon>Bacteria</taxon>
        <taxon>Pseudomonadati</taxon>
        <taxon>Pseudomonadota</taxon>
        <taxon>Gammaproteobacteria</taxon>
        <taxon>Chromatiales</taxon>
        <taxon>Ectothiorhodospiraceae</taxon>
        <taxon>Acidihalobacter</taxon>
    </lineage>
</organism>
<evidence type="ECO:0000313" key="2">
    <source>
        <dbReference type="Proteomes" id="UP000095342"/>
    </source>
</evidence>
<dbReference type="InterPro" id="IPR024524">
    <property type="entry name" value="DUF3800"/>
</dbReference>
<reference evidence="1 2" key="1">
    <citation type="submission" date="2016-09" db="EMBL/GenBank/DDBJ databases">
        <title>Acidihalobacter prosperus V6 (DSM14174).</title>
        <authorList>
            <person name="Khaleque H.N."/>
            <person name="Ramsay J.P."/>
            <person name="Murphy R.J.T."/>
            <person name="Kaksonen A.H."/>
            <person name="Boxall N.J."/>
            <person name="Watkin E.L.J."/>
        </authorList>
    </citation>
    <scope>NUCLEOTIDE SEQUENCE [LARGE SCALE GENOMIC DNA]</scope>
    <source>
        <strain evidence="1 2">V6</strain>
    </source>
</reference>